<feature type="compositionally biased region" description="Polar residues" evidence="5">
    <location>
        <begin position="160"/>
        <end position="172"/>
    </location>
</feature>
<keyword evidence="3 6" id="KW-1133">Transmembrane helix</keyword>
<comment type="subcellular location">
    <subcellularLocation>
        <location evidence="1">Membrane</location>
        <topology evidence="1">Multi-pass membrane protein</topology>
    </subcellularLocation>
</comment>
<feature type="transmembrane region" description="Helical" evidence="6">
    <location>
        <begin position="213"/>
        <end position="232"/>
    </location>
</feature>
<dbReference type="Gene3D" id="1.20.120.350">
    <property type="entry name" value="Voltage-gated potassium channels. Chain C"/>
    <property type="match status" value="1"/>
</dbReference>
<sequence length="258" mass="28831">MAQQKEAHPVSGVGETPRKANTQRRNDETDPLLPPTNPPIPMPPRVDSKDRLAPAFKLSRRDRQNSIDGGGSVSSRASYASMKLLPWAFQNLSTNILPSSTEVVYETSDDDLGFESGDDDSISSDEPDGPNDRSNPDDNVIGGSRRSLYQSPPRARTPGKRNSQQNSSSTFSEYPPFRSHTTPKKKPHHHRVRVERSLRRRIHLLLTEPDTSIVSAIFFTLLIIMIFLSNIIMMMQTMQNYQVTPDDCKLCGGTGFHL</sequence>
<keyword evidence="2 6" id="KW-0812">Transmembrane</keyword>
<proteinExistence type="predicted"/>
<accession>A0A7S4R2T9</accession>
<reference evidence="7" key="1">
    <citation type="submission" date="2021-01" db="EMBL/GenBank/DDBJ databases">
        <authorList>
            <person name="Corre E."/>
            <person name="Pelletier E."/>
            <person name="Niang G."/>
            <person name="Scheremetjew M."/>
            <person name="Finn R."/>
            <person name="Kale V."/>
            <person name="Holt S."/>
            <person name="Cochrane G."/>
            <person name="Meng A."/>
            <person name="Brown T."/>
            <person name="Cohen L."/>
        </authorList>
    </citation>
    <scope>NUCLEOTIDE SEQUENCE</scope>
    <source>
        <strain evidence="7">GSO104</strain>
    </source>
</reference>
<evidence type="ECO:0000256" key="4">
    <source>
        <dbReference type="ARBA" id="ARBA00023136"/>
    </source>
</evidence>
<gene>
    <name evidence="7" type="ORF">DBRI00130_LOCUS10826</name>
</gene>
<feature type="region of interest" description="Disordered" evidence="5">
    <location>
        <begin position="109"/>
        <end position="193"/>
    </location>
</feature>
<evidence type="ECO:0000256" key="6">
    <source>
        <dbReference type="SAM" id="Phobius"/>
    </source>
</evidence>
<feature type="compositionally biased region" description="Pro residues" evidence="5">
    <location>
        <begin position="32"/>
        <end position="44"/>
    </location>
</feature>
<evidence type="ECO:0000256" key="5">
    <source>
        <dbReference type="SAM" id="MobiDB-lite"/>
    </source>
</evidence>
<dbReference type="EMBL" id="HBNS01013433">
    <property type="protein sequence ID" value="CAE4599427.1"/>
    <property type="molecule type" value="Transcribed_RNA"/>
</dbReference>
<feature type="compositionally biased region" description="Basic residues" evidence="5">
    <location>
        <begin position="181"/>
        <end position="193"/>
    </location>
</feature>
<evidence type="ECO:0000256" key="1">
    <source>
        <dbReference type="ARBA" id="ARBA00004141"/>
    </source>
</evidence>
<feature type="region of interest" description="Disordered" evidence="5">
    <location>
        <begin position="1"/>
        <end position="76"/>
    </location>
</feature>
<dbReference type="GO" id="GO:0016020">
    <property type="term" value="C:membrane"/>
    <property type="evidence" value="ECO:0007669"/>
    <property type="project" value="UniProtKB-SubCell"/>
</dbReference>
<keyword evidence="4 6" id="KW-0472">Membrane</keyword>
<name>A0A7S4R2T9_9STRA</name>
<evidence type="ECO:0000313" key="7">
    <source>
        <dbReference type="EMBL" id="CAE4599427.1"/>
    </source>
</evidence>
<protein>
    <submittedName>
        <fullName evidence="7">Uncharacterized protein</fullName>
    </submittedName>
</protein>
<feature type="compositionally biased region" description="Acidic residues" evidence="5">
    <location>
        <begin position="109"/>
        <end position="129"/>
    </location>
</feature>
<organism evidence="7">
    <name type="scientific">Ditylum brightwellii</name>
    <dbReference type="NCBI Taxonomy" id="49249"/>
    <lineage>
        <taxon>Eukaryota</taxon>
        <taxon>Sar</taxon>
        <taxon>Stramenopiles</taxon>
        <taxon>Ochrophyta</taxon>
        <taxon>Bacillariophyta</taxon>
        <taxon>Mediophyceae</taxon>
        <taxon>Lithodesmiophycidae</taxon>
        <taxon>Lithodesmiales</taxon>
        <taxon>Lithodesmiaceae</taxon>
        <taxon>Ditylum</taxon>
    </lineage>
</organism>
<evidence type="ECO:0000256" key="2">
    <source>
        <dbReference type="ARBA" id="ARBA00022692"/>
    </source>
</evidence>
<dbReference type="AlphaFoldDB" id="A0A7S4R2T9"/>
<dbReference type="InterPro" id="IPR027359">
    <property type="entry name" value="Volt_channel_dom_sf"/>
</dbReference>
<evidence type="ECO:0000256" key="3">
    <source>
        <dbReference type="ARBA" id="ARBA00022989"/>
    </source>
</evidence>